<evidence type="ECO:0000256" key="6">
    <source>
        <dbReference type="ARBA" id="ARBA00022741"/>
    </source>
</evidence>
<evidence type="ECO:0000313" key="16">
    <source>
        <dbReference type="Proteomes" id="UP000287361"/>
    </source>
</evidence>
<keyword evidence="5 12" id="KW-0235">DNA replication</keyword>
<comment type="caution">
    <text evidence="15">The sequence shown here is derived from an EMBL/GenBank/DDBJ whole genome shotgun (WGS) entry which is preliminary data.</text>
</comment>
<comment type="subcellular location">
    <subcellularLocation>
        <location evidence="1 12 13">Cytoplasm</location>
    </subcellularLocation>
</comment>
<comment type="function">
    <text evidence="12 13">The RecF protein is involved in DNA metabolism; it is required for DNA replication and normal SOS inducibility. RecF binds preferentially to single-stranded, linear DNA. It also seems to bind ATP.</text>
</comment>
<dbReference type="GO" id="GO:0003697">
    <property type="term" value="F:single-stranded DNA binding"/>
    <property type="evidence" value="ECO:0007669"/>
    <property type="project" value="UniProtKB-UniRule"/>
</dbReference>
<dbReference type="PANTHER" id="PTHR32182">
    <property type="entry name" value="DNA REPLICATION AND REPAIR PROTEIN RECF"/>
    <property type="match status" value="1"/>
</dbReference>
<dbReference type="PANTHER" id="PTHR32182:SF0">
    <property type="entry name" value="DNA REPLICATION AND REPAIR PROTEIN RECF"/>
    <property type="match status" value="1"/>
</dbReference>
<evidence type="ECO:0000256" key="3">
    <source>
        <dbReference type="ARBA" id="ARBA00020170"/>
    </source>
</evidence>
<keyword evidence="7 12" id="KW-0227">DNA damage</keyword>
<dbReference type="InterPro" id="IPR018078">
    <property type="entry name" value="DNA-binding_RecF_CS"/>
</dbReference>
<comment type="similarity">
    <text evidence="2 12 13">Belongs to the RecF family.</text>
</comment>
<dbReference type="GO" id="GO:0009432">
    <property type="term" value="P:SOS response"/>
    <property type="evidence" value="ECO:0007669"/>
    <property type="project" value="UniProtKB-UniRule"/>
</dbReference>
<dbReference type="Gene3D" id="3.40.50.300">
    <property type="entry name" value="P-loop containing nucleotide triphosphate hydrolases"/>
    <property type="match status" value="1"/>
</dbReference>
<dbReference type="InterPro" id="IPR001238">
    <property type="entry name" value="DNA-binding_RecF"/>
</dbReference>
<dbReference type="GO" id="GO:0006260">
    <property type="term" value="P:DNA replication"/>
    <property type="evidence" value="ECO:0007669"/>
    <property type="project" value="UniProtKB-UniRule"/>
</dbReference>
<evidence type="ECO:0000256" key="4">
    <source>
        <dbReference type="ARBA" id="ARBA00022490"/>
    </source>
</evidence>
<dbReference type="PROSITE" id="PS00618">
    <property type="entry name" value="RECF_2"/>
    <property type="match status" value="1"/>
</dbReference>
<keyword evidence="9 12" id="KW-0238">DNA-binding</keyword>
<evidence type="ECO:0000256" key="10">
    <source>
        <dbReference type="ARBA" id="ARBA00023204"/>
    </source>
</evidence>
<sequence length="365" mass="42083">MYITEIFLQGFRNLSQLHIEPSEGINVIYGSNAQGKTNFLESLYFCAMGRSMRGKSDQQLIAFDAQESHIRLLVQTQNRRDKIDVHLKQNEKKGIAVNGLPVKRLGELFGTLYAVIFSPEDLSLVKDAPTERRRFLDMELCQLSRVYYYDLQQYYRILKQRNNLLKEIQKKPSLQETLFVWDGQMVEYGERIIAARRRFLVRLDEIAAEKLARLTGGRDSLQTLYKPNCEDGSFAERLHRNLERDILFGATQSGPHKDDISFLVNGREAKVYGSQGQQRTTALAARLAEIDLIREETGELPVLLLDDVFSELDESRQKYLLESIDGLQAFVTCTGIEDSVRKYISRDNLFYVENGTIIPQKENRH</sequence>
<dbReference type="GO" id="GO:0000731">
    <property type="term" value="P:DNA synthesis involved in DNA repair"/>
    <property type="evidence" value="ECO:0007669"/>
    <property type="project" value="TreeGrafter"/>
</dbReference>
<dbReference type="GO" id="GO:0005524">
    <property type="term" value="F:ATP binding"/>
    <property type="evidence" value="ECO:0007669"/>
    <property type="project" value="UniProtKB-UniRule"/>
</dbReference>
<keyword evidence="10 12" id="KW-0234">DNA repair</keyword>
<evidence type="ECO:0000259" key="14">
    <source>
        <dbReference type="Pfam" id="PF02463"/>
    </source>
</evidence>
<dbReference type="GO" id="GO:0005737">
    <property type="term" value="C:cytoplasm"/>
    <property type="evidence" value="ECO:0007669"/>
    <property type="project" value="UniProtKB-SubCell"/>
</dbReference>
<evidence type="ECO:0000256" key="8">
    <source>
        <dbReference type="ARBA" id="ARBA00022840"/>
    </source>
</evidence>
<evidence type="ECO:0000256" key="9">
    <source>
        <dbReference type="ARBA" id="ARBA00023125"/>
    </source>
</evidence>
<keyword evidence="6 12" id="KW-0547">Nucleotide-binding</keyword>
<evidence type="ECO:0000256" key="1">
    <source>
        <dbReference type="ARBA" id="ARBA00004496"/>
    </source>
</evidence>
<evidence type="ECO:0000256" key="12">
    <source>
        <dbReference type="HAMAP-Rule" id="MF_00365"/>
    </source>
</evidence>
<accession>A0A401LD49</accession>
<dbReference type="InterPro" id="IPR042174">
    <property type="entry name" value="RecF_2"/>
</dbReference>
<dbReference type="HAMAP" id="MF_00365">
    <property type="entry name" value="RecF"/>
    <property type="match status" value="1"/>
</dbReference>
<protein>
    <recommendedName>
        <fullName evidence="3 12">DNA replication and repair protein RecF</fullName>
    </recommendedName>
</protein>
<reference evidence="15 16" key="1">
    <citation type="submission" date="2018-10" db="EMBL/GenBank/DDBJ databases">
        <title>Draft Genome Sequence of Anaerotignum sp. KCTC 15736.</title>
        <authorList>
            <person name="Choi S.H."/>
            <person name="Kim J.S."/>
            <person name="Kang S.W."/>
            <person name="Lee J.S."/>
            <person name="Park S.H."/>
        </authorList>
    </citation>
    <scope>NUCLEOTIDE SEQUENCE [LARGE SCALE GENOMIC DNA]</scope>
    <source>
        <strain evidence="15 16">KCTC 15736</strain>
    </source>
</reference>
<feature type="domain" description="RecF/RecN/SMC N-terminal" evidence="14">
    <location>
        <begin position="2"/>
        <end position="332"/>
    </location>
</feature>
<evidence type="ECO:0000313" key="15">
    <source>
        <dbReference type="EMBL" id="GCB29364.1"/>
    </source>
</evidence>
<dbReference type="OrthoDB" id="9803889at2"/>
<dbReference type="InterPro" id="IPR027417">
    <property type="entry name" value="P-loop_NTPase"/>
</dbReference>
<evidence type="ECO:0000256" key="11">
    <source>
        <dbReference type="ARBA" id="ARBA00023236"/>
    </source>
</evidence>
<keyword evidence="16" id="KW-1185">Reference proteome</keyword>
<dbReference type="Pfam" id="PF02463">
    <property type="entry name" value="SMC_N"/>
    <property type="match status" value="1"/>
</dbReference>
<dbReference type="InterPro" id="IPR003395">
    <property type="entry name" value="RecF/RecN/SMC_N"/>
</dbReference>
<feature type="binding site" evidence="12">
    <location>
        <begin position="30"/>
        <end position="37"/>
    </location>
    <ligand>
        <name>ATP</name>
        <dbReference type="ChEBI" id="CHEBI:30616"/>
    </ligand>
</feature>
<organism evidence="15 16">
    <name type="scientific">Anaerotignum faecicola</name>
    <dbReference type="NCBI Taxonomy" id="2358141"/>
    <lineage>
        <taxon>Bacteria</taxon>
        <taxon>Bacillati</taxon>
        <taxon>Bacillota</taxon>
        <taxon>Clostridia</taxon>
        <taxon>Lachnospirales</taxon>
        <taxon>Anaerotignaceae</taxon>
        <taxon>Anaerotignum</taxon>
    </lineage>
</organism>
<dbReference type="EMBL" id="BHVZ01000001">
    <property type="protein sequence ID" value="GCB29364.1"/>
    <property type="molecule type" value="Genomic_DNA"/>
</dbReference>
<dbReference type="Proteomes" id="UP000287361">
    <property type="component" value="Unassembled WGS sequence"/>
</dbReference>
<evidence type="ECO:0000256" key="13">
    <source>
        <dbReference type="RuleBase" id="RU000578"/>
    </source>
</evidence>
<evidence type="ECO:0000256" key="7">
    <source>
        <dbReference type="ARBA" id="ARBA00022763"/>
    </source>
</evidence>
<proteinExistence type="inferred from homology"/>
<keyword evidence="11 12" id="KW-0742">SOS response</keyword>
<evidence type="ECO:0000256" key="2">
    <source>
        <dbReference type="ARBA" id="ARBA00008016"/>
    </source>
</evidence>
<keyword evidence="4 12" id="KW-0963">Cytoplasm</keyword>
<dbReference type="Gene3D" id="1.20.1050.90">
    <property type="entry name" value="RecF/RecN/SMC, N-terminal domain"/>
    <property type="match status" value="1"/>
</dbReference>
<dbReference type="NCBIfam" id="TIGR00611">
    <property type="entry name" value="recf"/>
    <property type="match status" value="1"/>
</dbReference>
<dbReference type="CDD" id="cd03242">
    <property type="entry name" value="ABC_RecF"/>
    <property type="match status" value="1"/>
</dbReference>
<name>A0A401LD49_9FIRM</name>
<dbReference type="AlphaFoldDB" id="A0A401LD49"/>
<dbReference type="GO" id="GO:0006302">
    <property type="term" value="P:double-strand break repair"/>
    <property type="evidence" value="ECO:0007669"/>
    <property type="project" value="TreeGrafter"/>
</dbReference>
<dbReference type="SUPFAM" id="SSF52540">
    <property type="entry name" value="P-loop containing nucleoside triphosphate hydrolases"/>
    <property type="match status" value="1"/>
</dbReference>
<gene>
    <name evidence="12 15" type="primary">recF</name>
    <name evidence="15" type="ORF">KGMB03357_10250</name>
</gene>
<dbReference type="PROSITE" id="PS00617">
    <property type="entry name" value="RECF_1"/>
    <property type="match status" value="1"/>
</dbReference>
<keyword evidence="8 12" id="KW-0067">ATP-binding</keyword>
<evidence type="ECO:0000256" key="5">
    <source>
        <dbReference type="ARBA" id="ARBA00022705"/>
    </source>
</evidence>